<dbReference type="CDD" id="cd16018">
    <property type="entry name" value="Enpp"/>
    <property type="match status" value="1"/>
</dbReference>
<dbReference type="Pfam" id="PF01663">
    <property type="entry name" value="Phosphodiest"/>
    <property type="match status" value="1"/>
</dbReference>
<accession>A0A8B8GD95</accession>
<gene>
    <name evidence="2" type="primary">LOC112690898</name>
</gene>
<feature type="non-terminal residue" evidence="2">
    <location>
        <position position="288"/>
    </location>
</feature>
<dbReference type="PANTHER" id="PTHR10151">
    <property type="entry name" value="ECTONUCLEOTIDE PYROPHOSPHATASE/PHOSPHODIESTERASE"/>
    <property type="match status" value="1"/>
</dbReference>
<evidence type="ECO:0000313" key="1">
    <source>
        <dbReference type="Proteomes" id="UP000694846"/>
    </source>
</evidence>
<dbReference type="Gene3D" id="3.40.720.10">
    <property type="entry name" value="Alkaline Phosphatase, subunit A"/>
    <property type="match status" value="1"/>
</dbReference>
<dbReference type="GO" id="GO:0016787">
    <property type="term" value="F:hydrolase activity"/>
    <property type="evidence" value="ECO:0007669"/>
    <property type="project" value="UniProtKB-ARBA"/>
</dbReference>
<dbReference type="InterPro" id="IPR017850">
    <property type="entry name" value="Alkaline_phosphatase_core_sf"/>
</dbReference>
<dbReference type="RefSeq" id="XP_025420790.1">
    <property type="nucleotide sequence ID" value="XM_025565005.1"/>
</dbReference>
<organism evidence="1 2">
    <name type="scientific">Sipha flava</name>
    <name type="common">yellow sugarcane aphid</name>
    <dbReference type="NCBI Taxonomy" id="143950"/>
    <lineage>
        <taxon>Eukaryota</taxon>
        <taxon>Metazoa</taxon>
        <taxon>Ecdysozoa</taxon>
        <taxon>Arthropoda</taxon>
        <taxon>Hexapoda</taxon>
        <taxon>Insecta</taxon>
        <taxon>Pterygota</taxon>
        <taxon>Neoptera</taxon>
        <taxon>Paraneoptera</taxon>
        <taxon>Hemiptera</taxon>
        <taxon>Sternorrhyncha</taxon>
        <taxon>Aphidomorpha</taxon>
        <taxon>Aphidoidea</taxon>
        <taxon>Aphididae</taxon>
        <taxon>Sipha</taxon>
    </lineage>
</organism>
<protein>
    <submittedName>
        <fullName evidence="2">Ectonucleotide pyrophosphatase/phosphodiesterase family member 5-like</fullName>
    </submittedName>
</protein>
<name>A0A8B8GD95_9HEMI</name>
<evidence type="ECO:0000313" key="2">
    <source>
        <dbReference type="RefSeq" id="XP_025420790.1"/>
    </source>
</evidence>
<dbReference type="GeneID" id="112690898"/>
<dbReference type="PANTHER" id="PTHR10151:SF120">
    <property type="entry name" value="BIS(5'-ADENOSYL)-TRIPHOSPHATASE"/>
    <property type="match status" value="1"/>
</dbReference>
<reference evidence="2" key="1">
    <citation type="submission" date="2025-08" db="UniProtKB">
        <authorList>
            <consortium name="RefSeq"/>
        </authorList>
    </citation>
    <scope>IDENTIFICATION</scope>
    <source>
        <tissue evidence="2">Whole body</tissue>
    </source>
</reference>
<dbReference type="OrthoDB" id="415411at2759"/>
<dbReference type="Proteomes" id="UP000694846">
    <property type="component" value="Unplaced"/>
</dbReference>
<keyword evidence="1" id="KW-1185">Reference proteome</keyword>
<sequence length="288" mass="33146">MQNEYSGNGRYSGVMMWPGSEFQYQGKTPTYVQIYNNTMPWNSRVDKIMLWIKNSSQPANLVFAYFEEPDKTSHMKGINSPDLKVQISRVDATVKYLLDKIKEENLENKMNLIILSDHGMDSVTNNRTIHLDQLISNKTYESVISGPNGFILPNPGKFEEIYQNLTRISNNLRTFSVYKKDELPVRWHMKNTSRLNGKLYILAKPGYAFWNNLFEYIQNSTRSMTFESGTHGYDNEDPRMRAMFMASGPAFRKNTTGQPFDNVHVYPLIANVLGLKEPASGVRPDRTI</sequence>
<dbReference type="AlphaFoldDB" id="A0A8B8GD95"/>
<proteinExistence type="predicted"/>
<dbReference type="SUPFAM" id="SSF53649">
    <property type="entry name" value="Alkaline phosphatase-like"/>
    <property type="match status" value="1"/>
</dbReference>
<dbReference type="InterPro" id="IPR002591">
    <property type="entry name" value="Phosphodiest/P_Trfase"/>
</dbReference>